<gene>
    <name evidence="3" type="ordered locus">Cbei_4385</name>
</gene>
<accession>A6M1L4</accession>
<dbReference type="InterPro" id="IPR018337">
    <property type="entry name" value="Cell_wall/Cho-bd_repeat"/>
</dbReference>
<dbReference type="HOGENOM" id="CLU_610727_0_0_9"/>
<sequence>MTYNNTINGFDIDNDGKIVSGTGWLKDNYSGEDYYYSDGEMKTGWVKYGDSWYYMDDDGKMATGWRKVNGFWYYLHSDGEMATGWINDGEGWYYLYPQGSMASDTEVKGYLVYNGGKMVTGTGWRYIDNDWYFLKDDKVVNGWLKDKGYWYYLYGGGSMAHATWINEYYVDDNGKWIKDYKAEDDSLENSDGETDTLMACDTGDKNVDIAFTKWYDTIIPGKKYADDPRYSTISVAAFQNKLLYMSEQGEDVSELSADELDKLFEREMDDQANATLGMSGAADIIGSNSAKIVASEAVSNGAAKAGKLSMNQIDELIEEIGGSIKNHPLRQEYENAVKNLCNYEAELRAQGLSQKEIAETLYKARRDLGVKYKNLTPDALREYIYEVNMERYGDELGASFDFLVNKYSSQCENMDEVYEAIIKSSQRPNGNVDKLLQNFKEWLIKKNQ</sequence>
<evidence type="ECO:0000313" key="4">
    <source>
        <dbReference type="Proteomes" id="UP000000565"/>
    </source>
</evidence>
<reference evidence="3 4" key="3">
    <citation type="journal article" date="2012" name="BMC Genomics">
        <title>Genome-wide dynamic transcriptional profiling in clostridium beijerinckii NCIMB 8052 using single-nucleotide resolution RNA-Seq.</title>
        <authorList>
            <person name="Wang Y."/>
            <person name="Li X."/>
            <person name="Mao Y."/>
            <person name="Blaschek H.P."/>
        </authorList>
    </citation>
    <scope>NUCLEOTIDE SEQUENCE [LARGE SCALE GENOMIC DNA]</scope>
    <source>
        <strain evidence="4">ATCC 51743 / NCIMB 8052</strain>
    </source>
</reference>
<name>A6M1L4_CLOB8</name>
<proteinExistence type="predicted"/>
<feature type="repeat" description="Cell wall-binding" evidence="2">
    <location>
        <begin position="62"/>
        <end position="81"/>
    </location>
</feature>
<dbReference type="KEGG" id="cbe:Cbei_4385"/>
<dbReference type="Gene3D" id="2.10.270.10">
    <property type="entry name" value="Cholin Binding"/>
    <property type="match status" value="3"/>
</dbReference>
<evidence type="ECO:0000256" key="1">
    <source>
        <dbReference type="ARBA" id="ARBA00022737"/>
    </source>
</evidence>
<dbReference type="AlphaFoldDB" id="A6M1L4"/>
<dbReference type="eggNOG" id="COG5263">
    <property type="taxonomic scope" value="Bacteria"/>
</dbReference>
<reference evidence="3 4" key="1">
    <citation type="submission" date="2007-06" db="EMBL/GenBank/DDBJ databases">
        <title>Complete sequence of Clostridium beijerinckii NCIMB 8052.</title>
        <authorList>
            <consortium name="US DOE Joint Genome Institute"/>
            <person name="Copeland A."/>
            <person name="Lucas S."/>
            <person name="Lapidus A."/>
            <person name="Barry K."/>
            <person name="Detter J.C."/>
            <person name="Glavina del Rio T."/>
            <person name="Hammon N."/>
            <person name="Israni S."/>
            <person name="Dalin E."/>
            <person name="Tice H."/>
            <person name="Pitluck S."/>
            <person name="Sims D."/>
            <person name="Brettin T."/>
            <person name="Bruce D."/>
            <person name="Tapia R."/>
            <person name="Brainard J."/>
            <person name="Schmutz J."/>
            <person name="Larimer F."/>
            <person name="Land M."/>
            <person name="Hauser L."/>
            <person name="Kyrpides N."/>
            <person name="Mikhailova N."/>
            <person name="Bennet G."/>
            <person name="Cann I."/>
            <person name="Chen J.-S."/>
            <person name="Contreras A.L."/>
            <person name="Jones D."/>
            <person name="Kashket E."/>
            <person name="Mitchell W."/>
            <person name="Stoddard S."/>
            <person name="Schwarz W."/>
            <person name="Qureshi N."/>
            <person name="Young M."/>
            <person name="Shi Z."/>
            <person name="Ezeji T."/>
            <person name="White B."/>
            <person name="Blaschek H."/>
            <person name="Richardson P."/>
        </authorList>
    </citation>
    <scope>NUCLEOTIDE SEQUENCE [LARGE SCALE GENOMIC DNA]</scope>
    <source>
        <strain evidence="4">ATCC 51743 / NCIMB 8052</strain>
    </source>
</reference>
<evidence type="ECO:0000313" key="3">
    <source>
        <dbReference type="EMBL" id="ABR36494.1"/>
    </source>
</evidence>
<dbReference type="EMBL" id="CP000721">
    <property type="protein sequence ID" value="ABR36494.1"/>
    <property type="molecule type" value="Genomic_DNA"/>
</dbReference>
<feature type="repeat" description="Cell wall-binding" evidence="2">
    <location>
        <begin position="42"/>
        <end position="61"/>
    </location>
</feature>
<organism evidence="3 4">
    <name type="scientific">Clostridium beijerinckii (strain ATCC 51743 / NCIMB 8052)</name>
    <name type="common">Clostridium acetobutylicum</name>
    <dbReference type="NCBI Taxonomy" id="290402"/>
    <lineage>
        <taxon>Bacteria</taxon>
        <taxon>Bacillati</taxon>
        <taxon>Bacillota</taxon>
        <taxon>Clostridia</taxon>
        <taxon>Eubacteriales</taxon>
        <taxon>Clostridiaceae</taxon>
        <taxon>Clostridium</taxon>
    </lineage>
</organism>
<reference evidence="3 4" key="2">
    <citation type="journal article" date="2011" name="BMC Genomics">
        <title>Single-nucleotide resolution analysis of the transcriptome structure of Clostridium beijerinckii NCIMB 8052 using RNA-Seq.</title>
        <authorList>
            <person name="Wang Y."/>
            <person name="Li X."/>
            <person name="Mao Y."/>
            <person name="Blaschek H.P."/>
        </authorList>
    </citation>
    <scope>NUCLEOTIDE SEQUENCE [LARGE SCALE GENOMIC DNA]</scope>
    <source>
        <strain evidence="4">ATCC 51743 / NCIMB 8052</strain>
    </source>
</reference>
<keyword evidence="1" id="KW-0677">Repeat</keyword>
<evidence type="ECO:0000256" key="2">
    <source>
        <dbReference type="PROSITE-ProRule" id="PRU00591"/>
    </source>
</evidence>
<dbReference type="SUPFAM" id="SSF69360">
    <property type="entry name" value="Cell wall binding repeat"/>
    <property type="match status" value="1"/>
</dbReference>
<dbReference type="PROSITE" id="PS51170">
    <property type="entry name" value="CW"/>
    <property type="match status" value="4"/>
</dbReference>
<feature type="repeat" description="Cell wall-binding" evidence="2">
    <location>
        <begin position="82"/>
        <end position="101"/>
    </location>
</feature>
<dbReference type="Pfam" id="PF01473">
    <property type="entry name" value="Choline_bind_1"/>
    <property type="match status" value="3"/>
</dbReference>
<protein>
    <submittedName>
        <fullName evidence="3">Putative cell wall binding repeat-containing protein</fullName>
    </submittedName>
</protein>
<dbReference type="Proteomes" id="UP000000565">
    <property type="component" value="Chromosome"/>
</dbReference>
<dbReference type="Pfam" id="PF19127">
    <property type="entry name" value="Choline_bind_3"/>
    <property type="match status" value="1"/>
</dbReference>
<feature type="repeat" description="Cell wall-binding" evidence="2">
    <location>
        <begin position="140"/>
        <end position="159"/>
    </location>
</feature>